<sequence length="410" mass="40830">MLSSAQNIAPKPAASLPPAVQASQPANTAGSAPKFAQFLTDQASLPTPPAHTEPEPTPPEAAAPAAPAPRRATAQPAKPAAQKSASEAPAKADAKTDAKADGADKTDADKSTNAVSADGDDDDTPDTSKLKEFTQLIGMNAAAQPDAAAAAAAARPELHRGHAATASTGADDDATQGRTALQAAGDKGRAKDKPEIATAKPAELHADKAAAQAASEPLQATATKQSADLPAAAAPTQATPSFAATLAQALPPPAATPDTAPTTTYSSVQSPVNGSAFAPELGARVSLLAVDGVQQAELQLNPADMGPVAVQITVDGNQAQVSFHAAHAETRQALEQSLPDLAAALQGQGLTLSGGGVFQQAQRDVDHGEPQSGNGGTTRSARGSNSRVDGTTASAAPAARRSVGLLDTFA</sequence>
<dbReference type="RefSeq" id="WP_394410180.1">
    <property type="nucleotide sequence ID" value="NZ_JBIGIC010000005.1"/>
</dbReference>
<evidence type="ECO:0000256" key="1">
    <source>
        <dbReference type="ARBA" id="ARBA00003944"/>
    </source>
</evidence>
<evidence type="ECO:0000259" key="5">
    <source>
        <dbReference type="Pfam" id="PF02120"/>
    </source>
</evidence>
<feature type="compositionally biased region" description="Low complexity" evidence="4">
    <location>
        <begin position="141"/>
        <end position="154"/>
    </location>
</feature>
<proteinExistence type="inferred from homology"/>
<feature type="region of interest" description="Disordered" evidence="4">
    <location>
        <begin position="363"/>
        <end position="410"/>
    </location>
</feature>
<evidence type="ECO:0000256" key="2">
    <source>
        <dbReference type="ARBA" id="ARBA00009149"/>
    </source>
</evidence>
<feature type="compositionally biased region" description="Pro residues" evidence="4">
    <location>
        <begin position="46"/>
        <end position="61"/>
    </location>
</feature>
<evidence type="ECO:0000256" key="4">
    <source>
        <dbReference type="SAM" id="MobiDB-lite"/>
    </source>
</evidence>
<feature type="compositionally biased region" description="Polar residues" evidence="4">
    <location>
        <begin position="21"/>
        <end position="30"/>
    </location>
</feature>
<dbReference type="InterPro" id="IPR038610">
    <property type="entry name" value="FliK-like_C_sf"/>
</dbReference>
<dbReference type="Gene3D" id="3.30.750.140">
    <property type="match status" value="1"/>
</dbReference>
<dbReference type="PANTHER" id="PTHR37533:SF2">
    <property type="entry name" value="FLAGELLAR HOOK-LENGTH CONTROL PROTEIN"/>
    <property type="match status" value="1"/>
</dbReference>
<dbReference type="InterPro" id="IPR021136">
    <property type="entry name" value="Flagellar_hook_control-like_C"/>
</dbReference>
<evidence type="ECO:0000313" key="7">
    <source>
        <dbReference type="Proteomes" id="UP001606134"/>
    </source>
</evidence>
<comment type="caution">
    <text evidence="6">The sequence shown here is derived from an EMBL/GenBank/DDBJ whole genome shotgun (WGS) entry which is preliminary data.</text>
</comment>
<feature type="region of interest" description="Disordered" evidence="4">
    <location>
        <begin position="1"/>
        <end position="276"/>
    </location>
</feature>
<feature type="domain" description="Flagellar hook-length control protein-like C-terminal" evidence="5">
    <location>
        <begin position="287"/>
        <end position="362"/>
    </location>
</feature>
<dbReference type="PRINTS" id="PR01007">
    <property type="entry name" value="FLGHOOKFLIK"/>
</dbReference>
<organism evidence="6 7">
    <name type="scientific">Pelomonas candidula</name>
    <dbReference type="NCBI Taxonomy" id="3299025"/>
    <lineage>
        <taxon>Bacteria</taxon>
        <taxon>Pseudomonadati</taxon>
        <taxon>Pseudomonadota</taxon>
        <taxon>Betaproteobacteria</taxon>
        <taxon>Burkholderiales</taxon>
        <taxon>Sphaerotilaceae</taxon>
        <taxon>Roseateles</taxon>
    </lineage>
</organism>
<dbReference type="CDD" id="cd17470">
    <property type="entry name" value="T3SS_Flik_C"/>
    <property type="match status" value="1"/>
</dbReference>
<keyword evidence="7" id="KW-1185">Reference proteome</keyword>
<feature type="compositionally biased region" description="Polar residues" evidence="4">
    <location>
        <begin position="377"/>
        <end position="389"/>
    </location>
</feature>
<keyword evidence="6" id="KW-0966">Cell projection</keyword>
<dbReference type="EMBL" id="JBIGIC010000005">
    <property type="protein sequence ID" value="MFG6487399.1"/>
    <property type="molecule type" value="Genomic_DNA"/>
</dbReference>
<keyword evidence="6" id="KW-0969">Cilium</keyword>
<evidence type="ECO:0000256" key="3">
    <source>
        <dbReference type="ARBA" id="ARBA00022795"/>
    </source>
</evidence>
<dbReference type="PANTHER" id="PTHR37533">
    <property type="entry name" value="FLAGELLAR HOOK-LENGTH CONTROL PROTEIN"/>
    <property type="match status" value="1"/>
</dbReference>
<feature type="compositionally biased region" description="Low complexity" evidence="4">
    <location>
        <begin position="391"/>
        <end position="402"/>
    </location>
</feature>
<comment type="function">
    <text evidence="1">Controls the length of the flagellar hook.</text>
</comment>
<evidence type="ECO:0000313" key="6">
    <source>
        <dbReference type="EMBL" id="MFG6487399.1"/>
    </source>
</evidence>
<gene>
    <name evidence="6" type="ORF">ACG04R_12020</name>
</gene>
<name>A0ABW7HBU9_9BURK</name>
<keyword evidence="6" id="KW-0282">Flagellum</keyword>
<dbReference type="InterPro" id="IPR052563">
    <property type="entry name" value="FliK"/>
</dbReference>
<reference evidence="6 7" key="1">
    <citation type="submission" date="2024-08" db="EMBL/GenBank/DDBJ databases">
        <authorList>
            <person name="Lu H."/>
        </authorList>
    </citation>
    <scope>NUCLEOTIDE SEQUENCE [LARGE SCALE GENOMIC DNA]</scope>
    <source>
        <strain evidence="6 7">BYS78W</strain>
    </source>
</reference>
<feature type="compositionally biased region" description="Basic and acidic residues" evidence="4">
    <location>
        <begin position="186"/>
        <end position="195"/>
    </location>
</feature>
<protein>
    <submittedName>
        <fullName evidence="6">Flagellar hook-length control protein FliK</fullName>
    </submittedName>
</protein>
<feature type="compositionally biased region" description="Low complexity" evidence="4">
    <location>
        <begin position="209"/>
        <end position="249"/>
    </location>
</feature>
<dbReference type="InterPro" id="IPR001635">
    <property type="entry name" value="Flag_hook_Flik"/>
</dbReference>
<feature type="compositionally biased region" description="Basic and acidic residues" evidence="4">
    <location>
        <begin position="90"/>
        <end position="110"/>
    </location>
</feature>
<feature type="compositionally biased region" description="Low complexity" evidence="4">
    <location>
        <begin position="62"/>
        <end position="89"/>
    </location>
</feature>
<dbReference type="Pfam" id="PF02120">
    <property type="entry name" value="Flg_hook"/>
    <property type="match status" value="1"/>
</dbReference>
<accession>A0ABW7HBU9</accession>
<dbReference type="Proteomes" id="UP001606134">
    <property type="component" value="Unassembled WGS sequence"/>
</dbReference>
<keyword evidence="3" id="KW-1005">Bacterial flagellum biogenesis</keyword>
<comment type="similarity">
    <text evidence="2">Belongs to the FliK family.</text>
</comment>